<proteinExistence type="predicted"/>
<name>A0A1U7LGU8_NEOID</name>
<keyword evidence="2" id="KW-1185">Reference proteome</keyword>
<dbReference type="EMBL" id="LXFE01004340">
    <property type="protein sequence ID" value="OLL21751.1"/>
    <property type="molecule type" value="Genomic_DNA"/>
</dbReference>
<organism evidence="1 2">
    <name type="scientific">Neolecta irregularis (strain DAH-3)</name>
    <dbReference type="NCBI Taxonomy" id="1198029"/>
    <lineage>
        <taxon>Eukaryota</taxon>
        <taxon>Fungi</taxon>
        <taxon>Dikarya</taxon>
        <taxon>Ascomycota</taxon>
        <taxon>Taphrinomycotina</taxon>
        <taxon>Neolectales</taxon>
        <taxon>Neolectaceae</taxon>
        <taxon>Neolecta</taxon>
    </lineage>
</organism>
<reference evidence="1 2" key="1">
    <citation type="submission" date="2016-04" db="EMBL/GenBank/DDBJ databases">
        <title>Evolutionary innovation and constraint leading to complex multicellularity in the Ascomycota.</title>
        <authorList>
            <person name="Cisse O."/>
            <person name="Nguyen A."/>
            <person name="Hewitt D.A."/>
            <person name="Jedd G."/>
            <person name="Stajich J.E."/>
        </authorList>
    </citation>
    <scope>NUCLEOTIDE SEQUENCE [LARGE SCALE GENOMIC DNA]</scope>
    <source>
        <strain evidence="1 2">DAH-3</strain>
    </source>
</reference>
<evidence type="ECO:0000313" key="1">
    <source>
        <dbReference type="EMBL" id="OLL21751.1"/>
    </source>
</evidence>
<accession>A0A1U7LGU8</accession>
<protein>
    <submittedName>
        <fullName evidence="1">Uncharacterized protein</fullName>
    </submittedName>
</protein>
<dbReference type="OrthoDB" id="5397087at2759"/>
<evidence type="ECO:0000313" key="2">
    <source>
        <dbReference type="Proteomes" id="UP000186594"/>
    </source>
</evidence>
<dbReference type="AlphaFoldDB" id="A0A1U7LGU8"/>
<gene>
    <name evidence="1" type="ORF">NEOLI_004921</name>
</gene>
<dbReference type="Proteomes" id="UP000186594">
    <property type="component" value="Unassembled WGS sequence"/>
</dbReference>
<sequence>MKNLVQIVFFIADKLIPFLTGFTHKIIDFSAAFMESASAFSTIRVLATLTAGPLALNTTLRPLLKTTLSNLTSLFLPGLYLVLDMIAADHVKKLQNSERAYIAASRRTGRPLQERFKSAHGASLKVVLAFDFVILIIAFRKNWKVASSY</sequence>
<comment type="caution">
    <text evidence="1">The sequence shown here is derived from an EMBL/GenBank/DDBJ whole genome shotgun (WGS) entry which is preliminary data.</text>
</comment>